<evidence type="ECO:0000313" key="4">
    <source>
        <dbReference type="Proteomes" id="UP001596183"/>
    </source>
</evidence>
<name>A0ABW0XWJ6_9ACTN</name>
<evidence type="ECO:0000256" key="2">
    <source>
        <dbReference type="SAM" id="Phobius"/>
    </source>
</evidence>
<keyword evidence="2" id="KW-0812">Transmembrane</keyword>
<gene>
    <name evidence="3" type="ORF">ACFP2V_21305</name>
</gene>
<reference evidence="4" key="1">
    <citation type="journal article" date="2019" name="Int. J. Syst. Evol. Microbiol.">
        <title>The Global Catalogue of Microorganisms (GCM) 10K type strain sequencing project: providing services to taxonomists for standard genome sequencing and annotation.</title>
        <authorList>
            <consortium name="The Broad Institute Genomics Platform"/>
            <consortium name="The Broad Institute Genome Sequencing Center for Infectious Disease"/>
            <person name="Wu L."/>
            <person name="Ma J."/>
        </authorList>
    </citation>
    <scope>NUCLEOTIDE SEQUENCE [LARGE SCALE GENOMIC DNA]</scope>
    <source>
        <strain evidence="4">JCM 13852</strain>
    </source>
</reference>
<dbReference type="Proteomes" id="UP001596183">
    <property type="component" value="Unassembled WGS sequence"/>
</dbReference>
<sequence length="120" mass="11642">MTAPTDMLPTMAIAARRPPRPAVRGGPGGLARQGPDPPHPAAAAAVTTAVAAVGSLVVLGVVVSVPGLSHFFGSRPPGPAAWTIALASAAGSVLVPLAVRGAAGALGKVHLQHTCVQPAG</sequence>
<keyword evidence="4" id="KW-1185">Reference proteome</keyword>
<feature type="transmembrane region" description="Helical" evidence="2">
    <location>
        <begin position="80"/>
        <end position="99"/>
    </location>
</feature>
<organism evidence="3 4">
    <name type="scientific">Streptomyces incanus</name>
    <dbReference type="NCBI Taxonomy" id="887453"/>
    <lineage>
        <taxon>Bacteria</taxon>
        <taxon>Bacillati</taxon>
        <taxon>Actinomycetota</taxon>
        <taxon>Actinomycetes</taxon>
        <taxon>Kitasatosporales</taxon>
        <taxon>Streptomycetaceae</taxon>
        <taxon>Streptomyces</taxon>
    </lineage>
</organism>
<feature type="region of interest" description="Disordered" evidence="1">
    <location>
        <begin position="1"/>
        <end position="41"/>
    </location>
</feature>
<dbReference type="EMBL" id="JBHSPC010000066">
    <property type="protein sequence ID" value="MFC5672565.1"/>
    <property type="molecule type" value="Genomic_DNA"/>
</dbReference>
<keyword evidence="2" id="KW-1133">Transmembrane helix</keyword>
<accession>A0ABW0XWJ6</accession>
<comment type="caution">
    <text evidence="3">The sequence shown here is derived from an EMBL/GenBank/DDBJ whole genome shotgun (WGS) entry which is preliminary data.</text>
</comment>
<keyword evidence="2" id="KW-0472">Membrane</keyword>
<evidence type="ECO:0000256" key="1">
    <source>
        <dbReference type="SAM" id="MobiDB-lite"/>
    </source>
</evidence>
<protein>
    <submittedName>
        <fullName evidence="3">Uncharacterized protein</fullName>
    </submittedName>
</protein>
<evidence type="ECO:0000313" key="3">
    <source>
        <dbReference type="EMBL" id="MFC5672565.1"/>
    </source>
</evidence>
<feature type="transmembrane region" description="Helical" evidence="2">
    <location>
        <begin position="42"/>
        <end position="68"/>
    </location>
</feature>
<proteinExistence type="predicted"/>